<name>A0ABU2Y3S1_9FLAO</name>
<evidence type="ECO:0000256" key="2">
    <source>
        <dbReference type="ARBA" id="ARBA00022643"/>
    </source>
</evidence>
<dbReference type="InterPro" id="IPR051796">
    <property type="entry name" value="ISF_SsuE-like"/>
</dbReference>
<proteinExistence type="predicted"/>
<dbReference type="Pfam" id="PF03358">
    <property type="entry name" value="FMN_red"/>
    <property type="match status" value="1"/>
</dbReference>
<accession>A0ABU2Y3S1</accession>
<keyword evidence="2" id="KW-0288">FMN</keyword>
<comment type="caution">
    <text evidence="4">The sequence shown here is derived from an EMBL/GenBank/DDBJ whole genome shotgun (WGS) entry which is preliminary data.</text>
</comment>
<dbReference type="PANTHER" id="PTHR43278:SF4">
    <property type="entry name" value="NAD(P)H-DEPENDENT FMN-CONTAINING OXIDOREDUCTASE YWQN-RELATED"/>
    <property type="match status" value="1"/>
</dbReference>
<keyword evidence="5" id="KW-1185">Reference proteome</keyword>
<dbReference type="Gene3D" id="3.40.50.360">
    <property type="match status" value="1"/>
</dbReference>
<gene>
    <name evidence="4" type="ORF">RM519_04325</name>
</gene>
<dbReference type="InterPro" id="IPR029039">
    <property type="entry name" value="Flavoprotein-like_sf"/>
</dbReference>
<dbReference type="PANTHER" id="PTHR43278">
    <property type="entry name" value="NAD(P)H-DEPENDENT FMN-CONTAINING OXIDOREDUCTASE YWQN-RELATED"/>
    <property type="match status" value="1"/>
</dbReference>
<dbReference type="SUPFAM" id="SSF52218">
    <property type="entry name" value="Flavoproteins"/>
    <property type="match status" value="1"/>
</dbReference>
<dbReference type="RefSeq" id="WP_311592327.1">
    <property type="nucleotide sequence ID" value="NZ_JAVRHV010000001.1"/>
</dbReference>
<dbReference type="EMBL" id="JAVRHV010000001">
    <property type="protein sequence ID" value="MDT0552461.1"/>
    <property type="molecule type" value="Genomic_DNA"/>
</dbReference>
<evidence type="ECO:0000259" key="3">
    <source>
        <dbReference type="Pfam" id="PF03358"/>
    </source>
</evidence>
<evidence type="ECO:0000256" key="1">
    <source>
        <dbReference type="ARBA" id="ARBA00022630"/>
    </source>
</evidence>
<dbReference type="Proteomes" id="UP001252186">
    <property type="component" value="Unassembled WGS sequence"/>
</dbReference>
<evidence type="ECO:0000313" key="5">
    <source>
        <dbReference type="Proteomes" id="UP001252186"/>
    </source>
</evidence>
<protein>
    <submittedName>
        <fullName evidence="4">NAD(P)H-dependent oxidoreductase</fullName>
    </submittedName>
</protein>
<sequence length="167" mass="19459">MKNTVIIQASSRSNGDSFKISEQLLKLKGIDFIDLNTLSINHYDYDYQNKNDDFNPLATKIADKYDNIIFITPIYWYTMSGLLKVFLDRFSDLIRIHKDTGRKFRGKNVGLISVNNSDAYLKNFSEPIDLSCQYLGMNFKKYLHVPVIDETISNKSIEELNQFYNLF</sequence>
<reference evidence="4 5" key="1">
    <citation type="submission" date="2023-09" db="EMBL/GenBank/DDBJ databases">
        <authorList>
            <person name="Rey-Velasco X."/>
        </authorList>
    </citation>
    <scope>NUCLEOTIDE SEQUENCE [LARGE SCALE GENOMIC DNA]</scope>
    <source>
        <strain evidence="4 5">P050</strain>
    </source>
</reference>
<keyword evidence="1" id="KW-0285">Flavoprotein</keyword>
<dbReference type="InterPro" id="IPR005025">
    <property type="entry name" value="FMN_Rdtase-like_dom"/>
</dbReference>
<organism evidence="4 5">
    <name type="scientific">Urechidicola vernalis</name>
    <dbReference type="NCBI Taxonomy" id="3075600"/>
    <lineage>
        <taxon>Bacteria</taxon>
        <taxon>Pseudomonadati</taxon>
        <taxon>Bacteroidota</taxon>
        <taxon>Flavobacteriia</taxon>
        <taxon>Flavobacteriales</taxon>
        <taxon>Flavobacteriaceae</taxon>
        <taxon>Urechidicola</taxon>
    </lineage>
</organism>
<feature type="domain" description="NADPH-dependent FMN reductase-like" evidence="3">
    <location>
        <begin position="5"/>
        <end position="117"/>
    </location>
</feature>
<evidence type="ECO:0000313" key="4">
    <source>
        <dbReference type="EMBL" id="MDT0552461.1"/>
    </source>
</evidence>